<dbReference type="GO" id="GO:0016301">
    <property type="term" value="F:kinase activity"/>
    <property type="evidence" value="ECO:0007669"/>
    <property type="project" value="UniProtKB-KW"/>
</dbReference>
<sequence length="769" mass="87208">MEVPFSISARTAKLIGMENFANAGGAIVELVKNAYDADADVCVVVADIRDSQKDSRLFIIDNGVGMTQETILRHWMTIGTDDKLVNAKTSGKRRVKSGAKGIGRFALNRLGTKAEMVTFTGESNSQGYRWSVDWSKFDKASILSDITATVSECSHGEAESIFEAYGLTKLPVAEKLCFNEFHGTVLCISDLRDKWTEDDLNSLLGNLEMLVPEHLKSLFTLYLYNLRDLTWSGEIFPAEYSDYDYKIDAAFDGKRLINVIIERNELNVSLLETRYASVFSRKTMQVNPYRMEDFRSKTIKKSIEVNEAVSSNLLSSVGPFTFTFFFIKNAISDDRERDGAKKYPYNQIDSAARKSWLDKFGGVRIFRDEFRVRPYGENGNDWLDLGRRQAQSPGGAGQKIGGYRIRPNQISGVVNISRLTNTAFEDKSSREGIQENDEFQLFKNLLIQIIAVFEEDRNYIMFNLSDQFRKEHPNTMKAKDIAKEAMSLSREGRSEEALKLRTLAESYQSLEEELDAKEAELSMIRGLASMGISVATYTHELRSVMLRLLSRNSLLRTILTRYLPVEQFDGMRFNNPYKELDTMKGEDEKLYNWLLYSLHSIQRSKRDWKEINLAAYFEDFVRAWEPSLSKKNIKMIPNISGMEGACLDAYEMDLDSVYNNFVSNSINAFLRSPELNKIINLNVVSDHGYAVIDFLDNGSGLASEYKNNPDVIFNAFETSIVDNKNNKIGTGMGLFIAKGVVEKFNDSTIAVLPVEKGFGIRTILKLKKK</sequence>
<feature type="coiled-coil region" evidence="1">
    <location>
        <begin position="493"/>
        <end position="527"/>
    </location>
</feature>
<reference evidence="3 4" key="1">
    <citation type="submission" date="2018-11" db="EMBL/GenBank/DDBJ databases">
        <title>Genomes From Bacteria Associated with the Canine Oral Cavity: a Test Case for Automated Genome-Based Taxonomic Assignment.</title>
        <authorList>
            <person name="Coil D.A."/>
            <person name="Jospin G."/>
            <person name="Darling A.E."/>
            <person name="Wallis C."/>
            <person name="Davis I.J."/>
            <person name="Harris S."/>
            <person name="Eisen J.A."/>
            <person name="Holcombe L.J."/>
            <person name="O'Flynn C."/>
        </authorList>
    </citation>
    <scope>NUCLEOTIDE SEQUENCE [LARGE SCALE GENOMIC DNA]</scope>
    <source>
        <strain evidence="3 4">OH1047_COT-310</strain>
    </source>
</reference>
<protein>
    <submittedName>
        <fullName evidence="3">Sensor histidine kinase</fullName>
    </submittedName>
</protein>
<dbReference type="Pfam" id="PF02518">
    <property type="entry name" value="HATPase_c"/>
    <property type="match status" value="1"/>
</dbReference>
<dbReference type="EMBL" id="RQYF01000114">
    <property type="protein sequence ID" value="RRD87190.1"/>
    <property type="molecule type" value="Genomic_DNA"/>
</dbReference>
<gene>
    <name evidence="3" type="ORF">EII33_13505</name>
</gene>
<dbReference type="RefSeq" id="WP_125240139.1">
    <property type="nucleotide sequence ID" value="NZ_RQYF01000114.1"/>
</dbReference>
<accession>A0A3P1ZYK5</accession>
<feature type="domain" description="Histidine kinase" evidence="2">
    <location>
        <begin position="536"/>
        <end position="769"/>
    </location>
</feature>
<dbReference type="AlphaFoldDB" id="A0A3P1ZYK5"/>
<keyword evidence="3" id="KW-0418">Kinase</keyword>
<dbReference type="Gene3D" id="3.30.565.10">
    <property type="entry name" value="Histidine kinase-like ATPase, C-terminal domain"/>
    <property type="match status" value="2"/>
</dbReference>
<evidence type="ECO:0000256" key="1">
    <source>
        <dbReference type="SAM" id="Coils"/>
    </source>
</evidence>
<dbReference type="InterPro" id="IPR003594">
    <property type="entry name" value="HATPase_dom"/>
</dbReference>
<dbReference type="Pfam" id="PF13589">
    <property type="entry name" value="HATPase_c_3"/>
    <property type="match status" value="1"/>
</dbReference>
<dbReference type="SUPFAM" id="SSF55874">
    <property type="entry name" value="ATPase domain of HSP90 chaperone/DNA topoisomerase II/histidine kinase"/>
    <property type="match status" value="2"/>
</dbReference>
<evidence type="ECO:0000313" key="4">
    <source>
        <dbReference type="Proteomes" id="UP000279562"/>
    </source>
</evidence>
<proteinExistence type="predicted"/>
<keyword evidence="3" id="KW-0808">Transferase</keyword>
<dbReference type="InterPro" id="IPR005467">
    <property type="entry name" value="His_kinase_dom"/>
</dbReference>
<evidence type="ECO:0000259" key="2">
    <source>
        <dbReference type="PROSITE" id="PS50109"/>
    </source>
</evidence>
<dbReference type="Proteomes" id="UP000279562">
    <property type="component" value="Unassembled WGS sequence"/>
</dbReference>
<keyword evidence="4" id="KW-1185">Reference proteome</keyword>
<comment type="caution">
    <text evidence="3">The sequence shown here is derived from an EMBL/GenBank/DDBJ whole genome shotgun (WGS) entry which is preliminary data.</text>
</comment>
<dbReference type="InterPro" id="IPR036890">
    <property type="entry name" value="HATPase_C_sf"/>
</dbReference>
<organism evidence="3 4">
    <name type="scientific">Prevotella heparinolytica</name>
    <dbReference type="NCBI Taxonomy" id="28113"/>
    <lineage>
        <taxon>Bacteria</taxon>
        <taxon>Pseudomonadati</taxon>
        <taxon>Bacteroidota</taxon>
        <taxon>Bacteroidia</taxon>
        <taxon>Bacteroidales</taxon>
        <taxon>Bacteroidaceae</taxon>
        <taxon>Bacteroides</taxon>
    </lineage>
</organism>
<name>A0A3P1ZYK5_9BACE</name>
<evidence type="ECO:0000313" key="3">
    <source>
        <dbReference type="EMBL" id="RRD87190.1"/>
    </source>
</evidence>
<keyword evidence="1" id="KW-0175">Coiled coil</keyword>
<dbReference type="PROSITE" id="PS50109">
    <property type="entry name" value="HIS_KIN"/>
    <property type="match status" value="1"/>
</dbReference>